<evidence type="ECO:0000256" key="2">
    <source>
        <dbReference type="ARBA" id="ARBA00008914"/>
    </source>
</evidence>
<keyword evidence="5 8" id="KW-1133">Transmembrane helix</keyword>
<keyword evidence="10" id="KW-0966">Cell projection</keyword>
<sequence length="260" mass="29173">MALRTKKPLKCDEGSPDYMLTYGDMVTLLLVFFVTMFSLNDIIFQENVIRIMSASFTGAGFFKGGKTLDFNKLSYLSNSFMSLPSTVRNKQASQTAKNKSMIEFIEKIQSKNIIVRQEERGIVISLAADAFFDSASADVKLEDNRDSIQKIASFIGVLNSRGYNFKIEGHTDNIDTDINGPWKNNWELSVARSVNMLEHILNYLDQSNVKSVESKFEVSGFGGSRPIATDDTPEGRAYNRRIDILITTDASLSFPKEIIQ</sequence>
<dbReference type="Pfam" id="PF00691">
    <property type="entry name" value="OmpA"/>
    <property type="match status" value="1"/>
</dbReference>
<dbReference type="AlphaFoldDB" id="A0A0A7UXK2"/>
<evidence type="ECO:0000256" key="1">
    <source>
        <dbReference type="ARBA" id="ARBA00004162"/>
    </source>
</evidence>
<evidence type="ECO:0000256" key="4">
    <source>
        <dbReference type="ARBA" id="ARBA00022692"/>
    </source>
</evidence>
<reference evidence="10 11" key="1">
    <citation type="journal article" date="2015" name="Genome Announc.">
        <title>Genome Sequence of Borrelia chilensis VA1, a South American Member of the Lyme Borreliosis Group.</title>
        <authorList>
            <person name="Huang W."/>
            <person name="Ojaimi C."/>
            <person name="Fallon J.T."/>
            <person name="Travisany D."/>
            <person name="Maass A."/>
            <person name="Ivanova L."/>
            <person name="Tomova A."/>
            <person name="Gonzalez-Acuna D."/>
            <person name="Godfrey H.P."/>
            <person name="Cabello F.C."/>
        </authorList>
    </citation>
    <scope>NUCLEOTIDE SEQUENCE [LARGE SCALE GENOMIC DNA]</scope>
    <source>
        <strain evidence="10 11">VA1</strain>
    </source>
</reference>
<keyword evidence="3" id="KW-1003">Cell membrane</keyword>
<dbReference type="GO" id="GO:0005886">
    <property type="term" value="C:plasma membrane"/>
    <property type="evidence" value="ECO:0007669"/>
    <property type="project" value="UniProtKB-SubCell"/>
</dbReference>
<keyword evidence="4 8" id="KW-0812">Transmembrane</keyword>
<dbReference type="PANTHER" id="PTHR30329:SF21">
    <property type="entry name" value="LIPOPROTEIN YIAD-RELATED"/>
    <property type="match status" value="1"/>
</dbReference>
<accession>A0A0A7UXK2</accession>
<keyword evidence="11" id="KW-1185">Reference proteome</keyword>
<dbReference type="CDD" id="cd07185">
    <property type="entry name" value="OmpA_C-like"/>
    <property type="match status" value="1"/>
</dbReference>
<dbReference type="InterPro" id="IPR006665">
    <property type="entry name" value="OmpA-like"/>
</dbReference>
<evidence type="ECO:0000256" key="5">
    <source>
        <dbReference type="ARBA" id="ARBA00022989"/>
    </source>
</evidence>
<evidence type="ECO:0000313" key="10">
    <source>
        <dbReference type="EMBL" id="AJA90108.1"/>
    </source>
</evidence>
<dbReference type="KEGG" id="bchi:OY14_01385"/>
<organism evidence="10 11">
    <name type="scientific">Borreliella chilensis</name>
    <dbReference type="NCBI Taxonomy" id="1245910"/>
    <lineage>
        <taxon>Bacteria</taxon>
        <taxon>Pseudomonadati</taxon>
        <taxon>Spirochaetota</taxon>
        <taxon>Spirochaetia</taxon>
        <taxon>Spirochaetales</taxon>
        <taxon>Borreliaceae</taxon>
        <taxon>Borreliella</taxon>
    </lineage>
</organism>
<evidence type="ECO:0000256" key="8">
    <source>
        <dbReference type="SAM" id="Phobius"/>
    </source>
</evidence>
<dbReference type="InterPro" id="IPR050330">
    <property type="entry name" value="Bact_OuterMem_StrucFunc"/>
</dbReference>
<dbReference type="PROSITE" id="PS51123">
    <property type="entry name" value="OMPA_2"/>
    <property type="match status" value="1"/>
</dbReference>
<dbReference type="STRING" id="1245910.OY14_01385"/>
<keyword evidence="10" id="KW-0969">Cilium</keyword>
<proteinExistence type="inferred from homology"/>
<evidence type="ECO:0000256" key="7">
    <source>
        <dbReference type="PROSITE-ProRule" id="PRU00473"/>
    </source>
</evidence>
<dbReference type="SUPFAM" id="SSF103088">
    <property type="entry name" value="OmpA-like"/>
    <property type="match status" value="1"/>
</dbReference>
<evidence type="ECO:0000256" key="3">
    <source>
        <dbReference type="ARBA" id="ARBA00022475"/>
    </source>
</evidence>
<feature type="domain" description="OmpA-like" evidence="9">
    <location>
        <begin position="119"/>
        <end position="250"/>
    </location>
</feature>
<name>A0A0A7UXK2_9SPIR</name>
<dbReference type="HOGENOM" id="CLU_016890_0_1_12"/>
<dbReference type="Gene3D" id="3.30.1330.60">
    <property type="entry name" value="OmpA-like domain"/>
    <property type="match status" value="1"/>
</dbReference>
<gene>
    <name evidence="10" type="ORF">OY14_01385</name>
</gene>
<evidence type="ECO:0000259" key="9">
    <source>
        <dbReference type="PROSITE" id="PS51123"/>
    </source>
</evidence>
<dbReference type="InterPro" id="IPR025713">
    <property type="entry name" value="MotB-like_N_dom"/>
</dbReference>
<comment type="similarity">
    <text evidence="2">Belongs to the MotB family.</text>
</comment>
<dbReference type="InterPro" id="IPR036737">
    <property type="entry name" value="OmpA-like_sf"/>
</dbReference>
<evidence type="ECO:0000313" key="11">
    <source>
        <dbReference type="Proteomes" id="UP000030940"/>
    </source>
</evidence>
<dbReference type="Pfam" id="PF13677">
    <property type="entry name" value="MotB_plug"/>
    <property type="match status" value="1"/>
</dbReference>
<dbReference type="Proteomes" id="UP000030940">
    <property type="component" value="Chromosome"/>
</dbReference>
<evidence type="ECO:0000256" key="6">
    <source>
        <dbReference type="ARBA" id="ARBA00023136"/>
    </source>
</evidence>
<comment type="subcellular location">
    <subcellularLocation>
        <location evidence="1">Cell membrane</location>
        <topology evidence="1">Single-pass membrane protein</topology>
    </subcellularLocation>
</comment>
<keyword evidence="10" id="KW-0282">Flagellum</keyword>
<protein>
    <submittedName>
        <fullName evidence="10">Flagellar motor protein MotB</fullName>
    </submittedName>
</protein>
<feature type="transmembrane region" description="Helical" evidence="8">
    <location>
        <begin position="25"/>
        <end position="44"/>
    </location>
</feature>
<keyword evidence="6 7" id="KW-0472">Membrane</keyword>
<dbReference type="PANTHER" id="PTHR30329">
    <property type="entry name" value="STATOR ELEMENT OF FLAGELLAR MOTOR COMPLEX"/>
    <property type="match status" value="1"/>
</dbReference>
<dbReference type="NCBIfam" id="NF005195">
    <property type="entry name" value="PRK06667.1"/>
    <property type="match status" value="1"/>
</dbReference>
<dbReference type="EMBL" id="CP009910">
    <property type="protein sequence ID" value="AJA90108.1"/>
    <property type="molecule type" value="Genomic_DNA"/>
</dbReference>